<reference evidence="13 14" key="1">
    <citation type="journal article" date="2021" name="Comput. Struct. Biotechnol. J.">
        <title>De novo genome assembly of the potent medicinal plant Rehmannia glutinosa using nanopore technology.</title>
        <authorList>
            <person name="Ma L."/>
            <person name="Dong C."/>
            <person name="Song C."/>
            <person name="Wang X."/>
            <person name="Zheng X."/>
            <person name="Niu Y."/>
            <person name="Chen S."/>
            <person name="Feng W."/>
        </authorList>
    </citation>
    <scope>NUCLEOTIDE SEQUENCE [LARGE SCALE GENOMIC DNA]</scope>
    <source>
        <strain evidence="13">DH-2019</strain>
    </source>
</reference>
<keyword evidence="14" id="KW-1185">Reference proteome</keyword>
<dbReference type="SMART" id="SM00184">
    <property type="entry name" value="RING"/>
    <property type="match status" value="1"/>
</dbReference>
<evidence type="ECO:0000256" key="11">
    <source>
        <dbReference type="SAM" id="SignalP"/>
    </source>
</evidence>
<comment type="subcellular location">
    <subcellularLocation>
        <location evidence="1">Membrane</location>
    </subcellularLocation>
</comment>
<evidence type="ECO:0000256" key="1">
    <source>
        <dbReference type="ARBA" id="ARBA00004370"/>
    </source>
</evidence>
<evidence type="ECO:0000256" key="4">
    <source>
        <dbReference type="ARBA" id="ARBA00022771"/>
    </source>
</evidence>
<gene>
    <name evidence="13" type="ORF">DH2020_039375</name>
</gene>
<evidence type="ECO:0000256" key="6">
    <source>
        <dbReference type="ARBA" id="ARBA00022989"/>
    </source>
</evidence>
<name>A0ABR0UXV1_REHGL</name>
<keyword evidence="2" id="KW-0812">Transmembrane</keyword>
<dbReference type="Proteomes" id="UP001318860">
    <property type="component" value="Unassembled WGS sequence"/>
</dbReference>
<dbReference type="PANTHER" id="PTHR46539:SF1">
    <property type="entry name" value="E3 UBIQUITIN-PROTEIN LIGASE ATL42"/>
    <property type="match status" value="1"/>
</dbReference>
<keyword evidence="4 9" id="KW-0863">Zinc-finger</keyword>
<evidence type="ECO:0000256" key="5">
    <source>
        <dbReference type="ARBA" id="ARBA00022833"/>
    </source>
</evidence>
<dbReference type="PROSITE" id="PS50089">
    <property type="entry name" value="ZF_RING_2"/>
    <property type="match status" value="1"/>
</dbReference>
<sequence>MFSLTFILLLYAKFCHQTSLFRNANRQIQDGLLQSSGMDKTVIESLPLFRFSLLKGSRDGLECAVCLAKFEDIEILRLLPKCKHAFHIDCIDQWLEKHSTCPLCRQKVGAEDLSHLQYSNSLRFLCNQTEESSNNTLEIYVEREEKCNRSSRFISIGSSFRKLSDKGEKEEELPIQQQNMDSKFNHKIVFVLKNRWSNVTCSDLVFLNSEMLTDVSSKRFSSSLDLRNDKEFLKALETKIDYYESRAMINPKNEKRSMSEIIVHPRFKELRNTDYSAPAQNNATRLWLPIATKTLHCNKMVRMKRPVKRSKKDDIPPLALVPYEDPPKK</sequence>
<keyword evidence="7" id="KW-0472">Membrane</keyword>
<protein>
    <recommendedName>
        <fullName evidence="12">RING-type domain-containing protein</fullName>
    </recommendedName>
</protein>
<comment type="similarity">
    <text evidence="8">Belongs to the RING-type zinc finger family. ATL subfamily.</text>
</comment>
<keyword evidence="3" id="KW-0479">Metal-binding</keyword>
<dbReference type="InterPro" id="IPR013083">
    <property type="entry name" value="Znf_RING/FYVE/PHD"/>
</dbReference>
<evidence type="ECO:0000313" key="13">
    <source>
        <dbReference type="EMBL" id="KAK6126880.1"/>
    </source>
</evidence>
<feature type="region of interest" description="Disordered" evidence="10">
    <location>
        <begin position="305"/>
        <end position="329"/>
    </location>
</feature>
<comment type="caution">
    <text evidence="13">The sequence shown here is derived from an EMBL/GenBank/DDBJ whole genome shotgun (WGS) entry which is preliminary data.</text>
</comment>
<accession>A0ABR0UXV1</accession>
<keyword evidence="6" id="KW-1133">Transmembrane helix</keyword>
<evidence type="ECO:0000256" key="8">
    <source>
        <dbReference type="ARBA" id="ARBA00024209"/>
    </source>
</evidence>
<dbReference type="Gene3D" id="3.30.40.10">
    <property type="entry name" value="Zinc/RING finger domain, C3HC4 (zinc finger)"/>
    <property type="match status" value="1"/>
</dbReference>
<dbReference type="PANTHER" id="PTHR46539">
    <property type="entry name" value="E3 UBIQUITIN-PROTEIN LIGASE ATL42"/>
    <property type="match status" value="1"/>
</dbReference>
<dbReference type="SUPFAM" id="SSF57850">
    <property type="entry name" value="RING/U-box"/>
    <property type="match status" value="1"/>
</dbReference>
<evidence type="ECO:0000256" key="2">
    <source>
        <dbReference type="ARBA" id="ARBA00022692"/>
    </source>
</evidence>
<feature type="domain" description="RING-type" evidence="12">
    <location>
        <begin position="63"/>
        <end position="105"/>
    </location>
</feature>
<dbReference type="CDD" id="cd16461">
    <property type="entry name" value="RING-H2_EL5-like"/>
    <property type="match status" value="1"/>
</dbReference>
<evidence type="ECO:0000259" key="12">
    <source>
        <dbReference type="PROSITE" id="PS50089"/>
    </source>
</evidence>
<evidence type="ECO:0000256" key="9">
    <source>
        <dbReference type="PROSITE-ProRule" id="PRU00175"/>
    </source>
</evidence>
<keyword evidence="5" id="KW-0862">Zinc</keyword>
<feature type="signal peptide" evidence="11">
    <location>
        <begin position="1"/>
        <end position="17"/>
    </location>
</feature>
<evidence type="ECO:0000256" key="10">
    <source>
        <dbReference type="SAM" id="MobiDB-lite"/>
    </source>
</evidence>
<keyword evidence="11" id="KW-0732">Signal</keyword>
<dbReference type="EMBL" id="JABTTQ020001982">
    <property type="protein sequence ID" value="KAK6126880.1"/>
    <property type="molecule type" value="Genomic_DNA"/>
</dbReference>
<evidence type="ECO:0000256" key="3">
    <source>
        <dbReference type="ARBA" id="ARBA00022723"/>
    </source>
</evidence>
<dbReference type="Pfam" id="PF13639">
    <property type="entry name" value="zf-RING_2"/>
    <property type="match status" value="1"/>
</dbReference>
<evidence type="ECO:0000256" key="7">
    <source>
        <dbReference type="ARBA" id="ARBA00023136"/>
    </source>
</evidence>
<evidence type="ECO:0000313" key="14">
    <source>
        <dbReference type="Proteomes" id="UP001318860"/>
    </source>
</evidence>
<dbReference type="InterPro" id="IPR001841">
    <property type="entry name" value="Znf_RING"/>
</dbReference>
<proteinExistence type="inferred from homology"/>
<organism evidence="13 14">
    <name type="scientific">Rehmannia glutinosa</name>
    <name type="common">Chinese foxglove</name>
    <dbReference type="NCBI Taxonomy" id="99300"/>
    <lineage>
        <taxon>Eukaryota</taxon>
        <taxon>Viridiplantae</taxon>
        <taxon>Streptophyta</taxon>
        <taxon>Embryophyta</taxon>
        <taxon>Tracheophyta</taxon>
        <taxon>Spermatophyta</taxon>
        <taxon>Magnoliopsida</taxon>
        <taxon>eudicotyledons</taxon>
        <taxon>Gunneridae</taxon>
        <taxon>Pentapetalae</taxon>
        <taxon>asterids</taxon>
        <taxon>lamiids</taxon>
        <taxon>Lamiales</taxon>
        <taxon>Orobanchaceae</taxon>
        <taxon>Rehmannieae</taxon>
        <taxon>Rehmannia</taxon>
    </lineage>
</organism>
<feature type="chain" id="PRO_5045947814" description="RING-type domain-containing protein" evidence="11">
    <location>
        <begin position="18"/>
        <end position="329"/>
    </location>
</feature>